<reference evidence="2 3" key="1">
    <citation type="journal article" date="2019" name="Sci. Rep.">
        <title>Orb-weaving spider Araneus ventricosus genome elucidates the spidroin gene catalogue.</title>
        <authorList>
            <person name="Kono N."/>
            <person name="Nakamura H."/>
            <person name="Ohtoshi R."/>
            <person name="Moran D.A.P."/>
            <person name="Shinohara A."/>
            <person name="Yoshida Y."/>
            <person name="Fujiwara M."/>
            <person name="Mori M."/>
            <person name="Tomita M."/>
            <person name="Arakawa K."/>
        </authorList>
    </citation>
    <scope>NUCLEOTIDE SEQUENCE [LARGE SCALE GENOMIC DNA]</scope>
</reference>
<evidence type="ECO:0000313" key="2">
    <source>
        <dbReference type="EMBL" id="GBN55977.1"/>
    </source>
</evidence>
<evidence type="ECO:0000313" key="3">
    <source>
        <dbReference type="Proteomes" id="UP000499080"/>
    </source>
</evidence>
<evidence type="ECO:0000256" key="1">
    <source>
        <dbReference type="SAM" id="MobiDB-lite"/>
    </source>
</evidence>
<proteinExistence type="predicted"/>
<dbReference type="OrthoDB" id="8193109at2759"/>
<dbReference type="AlphaFoldDB" id="A0A4Y2Q0C3"/>
<keyword evidence="3" id="KW-1185">Reference proteome</keyword>
<name>A0A4Y2Q0C3_ARAVE</name>
<protein>
    <recommendedName>
        <fullName evidence="4">Mos1 transposase HTH domain-containing protein</fullName>
    </recommendedName>
</protein>
<dbReference type="EMBL" id="BGPR01012418">
    <property type="protein sequence ID" value="GBN55977.1"/>
    <property type="molecule type" value="Genomic_DNA"/>
</dbReference>
<comment type="caution">
    <text evidence="2">The sequence shown here is derived from an EMBL/GenBank/DDBJ whole genome shotgun (WGS) entry which is preliminary data.</text>
</comment>
<dbReference type="Proteomes" id="UP000499080">
    <property type="component" value="Unassembled WGS sequence"/>
</dbReference>
<accession>A0A4Y2Q0C3</accession>
<feature type="region of interest" description="Disordered" evidence="1">
    <location>
        <begin position="36"/>
        <end position="56"/>
    </location>
</feature>
<organism evidence="2 3">
    <name type="scientific">Araneus ventricosus</name>
    <name type="common">Orbweaver spider</name>
    <name type="synonym">Epeira ventricosa</name>
    <dbReference type="NCBI Taxonomy" id="182803"/>
    <lineage>
        <taxon>Eukaryota</taxon>
        <taxon>Metazoa</taxon>
        <taxon>Ecdysozoa</taxon>
        <taxon>Arthropoda</taxon>
        <taxon>Chelicerata</taxon>
        <taxon>Arachnida</taxon>
        <taxon>Araneae</taxon>
        <taxon>Araneomorphae</taxon>
        <taxon>Entelegynae</taxon>
        <taxon>Araneoidea</taxon>
        <taxon>Araneidae</taxon>
        <taxon>Araneus</taxon>
    </lineage>
</organism>
<gene>
    <name evidence="2" type="ORF">AVEN_117720_1</name>
</gene>
<evidence type="ECO:0008006" key="4">
    <source>
        <dbReference type="Google" id="ProtNLM"/>
    </source>
</evidence>
<feature type="compositionally biased region" description="Polar residues" evidence="1">
    <location>
        <begin position="36"/>
        <end position="53"/>
    </location>
</feature>
<sequence length="84" mass="9393">MAAPLEVCTKEEQRGVIRFLWSEGVKGSEIHCRLSSQYGGSAPSRTEPLTPSDQRNRARCSSLVQTPNGAAMIYLQQKEEKWPN</sequence>